<feature type="compositionally biased region" description="Basic and acidic residues" evidence="2">
    <location>
        <begin position="149"/>
        <end position="187"/>
    </location>
</feature>
<feature type="compositionally biased region" description="Low complexity" evidence="2">
    <location>
        <begin position="188"/>
        <end position="207"/>
    </location>
</feature>
<dbReference type="AlphaFoldDB" id="F0BGI1"/>
<feature type="compositionally biased region" description="Polar residues" evidence="2">
    <location>
        <begin position="423"/>
        <end position="434"/>
    </location>
</feature>
<feature type="compositionally biased region" description="Low complexity" evidence="2">
    <location>
        <begin position="43"/>
        <end position="54"/>
    </location>
</feature>
<reference evidence="3 4" key="1">
    <citation type="journal article" date="2011" name="BMC Genomics">
        <title>Comparative genomics reveals diversity among xanthomonads infecting tomato and pepper.</title>
        <authorList>
            <person name="Potnis N."/>
            <person name="Krasileva K."/>
            <person name="Chow V."/>
            <person name="Almeida N.F."/>
            <person name="Patil P.B."/>
            <person name="Ryan R.P."/>
            <person name="Sharlach M."/>
            <person name="Behlau F."/>
            <person name="Dow J.M."/>
            <person name="Momol M.T."/>
            <person name="White F.F."/>
            <person name="Preston J.F."/>
            <person name="Vinatzer B.A."/>
            <person name="Koebnik R."/>
            <person name="Setubal J.C."/>
            <person name="Norman D.J."/>
            <person name="Staskawicz B.J."/>
            <person name="Jones J.B."/>
        </authorList>
    </citation>
    <scope>NUCLEOTIDE SEQUENCE [LARGE SCALE GENOMIC DNA]</scope>
    <source>
        <strain evidence="3 4">ATCC 35937</strain>
    </source>
</reference>
<feature type="compositionally biased region" description="Basic and acidic residues" evidence="2">
    <location>
        <begin position="75"/>
        <end position="109"/>
    </location>
</feature>
<feature type="compositionally biased region" description="Low complexity" evidence="2">
    <location>
        <begin position="112"/>
        <end position="129"/>
    </location>
</feature>
<sequence length="491" mass="55294">QRGSDGITRVVAVTSSEDIWQALSEERDHRQESATVARVSEATGDGDTSTSESSNPQQVLDIQARMQASVAAQARQEREQQDRVAHEQHVAQVREHLQQAQPEHEDRSQSEQAVQAQAVLEGQRQAAQQREQKEREQQERQSQASQQRELQEREERDVEQRQAQERQADNQQREQQDRQAQEARQVEVQESQARQAQQHASQQADPQPHAPNAALAQQTTRPQLQQEDARQQPEVQNQQTGEQLAHNPPDPPKQTPGPDDAQLRQAQEAERAFEPQSLQSRDTARIQVPPSEDRESGNPPLQSAQADAVTPALYRQVQTQQAEMEQTPIRHQDAAREQETEPVRVMAPTTPATADPWMAPQARALSTPEQETKAEQPRPSDTLIAAHGAPLLPPQHLAQAHEQSPEASAVSRSFVVTADAENQRTQSTPAQDSSGADPGGALFLEETMRSLRQLQQEIERADREDERFHQEWKAYRDRGEPYPFAQKRALD</sequence>
<feature type="non-terminal residue" evidence="3">
    <location>
        <position position="491"/>
    </location>
</feature>
<keyword evidence="1" id="KW-0175">Coiled coil</keyword>
<name>F0BGI1_9XANT</name>
<organism evidence="3 4">
    <name type="scientific">Xanthomonas vesicatoria ATCC 35937</name>
    <dbReference type="NCBI Taxonomy" id="925775"/>
    <lineage>
        <taxon>Bacteria</taxon>
        <taxon>Pseudomonadati</taxon>
        <taxon>Pseudomonadota</taxon>
        <taxon>Gammaproteobacteria</taxon>
        <taxon>Lysobacterales</taxon>
        <taxon>Lysobacteraceae</taxon>
        <taxon>Xanthomonas</taxon>
    </lineage>
</organism>
<evidence type="ECO:0000256" key="2">
    <source>
        <dbReference type="SAM" id="MobiDB-lite"/>
    </source>
</evidence>
<feature type="compositionally biased region" description="Polar residues" evidence="2">
    <location>
        <begin position="233"/>
        <end position="242"/>
    </location>
</feature>
<evidence type="ECO:0000256" key="1">
    <source>
        <dbReference type="SAM" id="Coils"/>
    </source>
</evidence>
<proteinExistence type="predicted"/>
<feature type="compositionally biased region" description="Basic and acidic residues" evidence="2">
    <location>
        <begin position="328"/>
        <end position="342"/>
    </location>
</feature>
<dbReference type="EMBL" id="AEQV01000129">
    <property type="protein sequence ID" value="EGD08417.1"/>
    <property type="molecule type" value="Genomic_DNA"/>
</dbReference>
<dbReference type="Proteomes" id="UP000003299">
    <property type="component" value="Unassembled WGS sequence"/>
</dbReference>
<feature type="compositionally biased region" description="Basic and acidic residues" evidence="2">
    <location>
        <begin position="130"/>
        <end position="139"/>
    </location>
</feature>
<gene>
    <name evidence="3" type="ORF">XVE_3357</name>
</gene>
<evidence type="ECO:0000313" key="3">
    <source>
        <dbReference type="EMBL" id="EGD08417.1"/>
    </source>
</evidence>
<feature type="region of interest" description="Disordered" evidence="2">
    <location>
        <begin position="25"/>
        <end position="441"/>
    </location>
</feature>
<evidence type="ECO:0000313" key="4">
    <source>
        <dbReference type="Proteomes" id="UP000003299"/>
    </source>
</evidence>
<feature type="coiled-coil region" evidence="1">
    <location>
        <begin position="444"/>
        <end position="471"/>
    </location>
</feature>
<feature type="compositionally biased region" description="Low complexity" evidence="2">
    <location>
        <begin position="256"/>
        <end position="266"/>
    </location>
</feature>
<feature type="compositionally biased region" description="Polar residues" evidence="2">
    <location>
        <begin position="215"/>
        <end position="226"/>
    </location>
</feature>
<accession>F0BGI1</accession>
<feature type="non-terminal residue" evidence="3">
    <location>
        <position position="1"/>
    </location>
</feature>
<comment type="caution">
    <text evidence="3">The sequence shown here is derived from an EMBL/GenBank/DDBJ whole genome shotgun (WGS) entry which is preliminary data.</text>
</comment>
<protein>
    <submittedName>
        <fullName evidence="3">Uncharacterized protein</fullName>
    </submittedName>
</protein>